<evidence type="ECO:0000256" key="1">
    <source>
        <dbReference type="SAM" id="MobiDB-lite"/>
    </source>
</evidence>
<gene>
    <name evidence="3" type="ORF">LDC_3009</name>
</gene>
<feature type="compositionally biased region" description="Basic and acidic residues" evidence="1">
    <location>
        <begin position="1"/>
        <end position="13"/>
    </location>
</feature>
<proteinExistence type="predicted"/>
<evidence type="ECO:0000259" key="2">
    <source>
        <dbReference type="Pfam" id="PF24720"/>
    </source>
</evidence>
<name>D9PN80_9ZZZZ</name>
<dbReference type="AlphaFoldDB" id="D9PN80"/>
<dbReference type="Pfam" id="PF24720">
    <property type="entry name" value="DUF7673"/>
    <property type="match status" value="1"/>
</dbReference>
<feature type="region of interest" description="Disordered" evidence="1">
    <location>
        <begin position="1"/>
        <end position="22"/>
    </location>
</feature>
<evidence type="ECO:0000313" key="3">
    <source>
        <dbReference type="EMBL" id="EFK94986.1"/>
    </source>
</evidence>
<feature type="non-terminal residue" evidence="3">
    <location>
        <position position="75"/>
    </location>
</feature>
<sequence length="75" mass="8320">MSLIPDDRGDLERMRRRKSEATAKGGQAFLRLLTQAEAGDSGQARTVARFIASTYNGQDFPCDLYDLRLVDIAIS</sequence>
<comment type="caution">
    <text evidence="3">The sequence shown here is derived from an EMBL/GenBank/DDBJ whole genome shotgun (WGS) entry which is preliminary data.</text>
</comment>
<feature type="domain" description="DUF7673" evidence="2">
    <location>
        <begin position="27"/>
        <end position="74"/>
    </location>
</feature>
<organism evidence="3">
    <name type="scientific">sediment metagenome</name>
    <dbReference type="NCBI Taxonomy" id="749907"/>
    <lineage>
        <taxon>unclassified sequences</taxon>
        <taxon>metagenomes</taxon>
        <taxon>ecological metagenomes</taxon>
    </lineage>
</organism>
<accession>D9PN80</accession>
<protein>
    <recommendedName>
        <fullName evidence="2">DUF7673 domain-containing protein</fullName>
    </recommendedName>
</protein>
<reference evidence="3" key="2">
    <citation type="journal article" date="2011" name="Microb. Ecol.">
        <title>Taxonomic and Functional Metagenomic Profiling of the Microbial Community in the Anoxic Sediment of a Sub-saline Shallow Lake (Laguna de Carrizo, Central Spain).</title>
        <authorList>
            <person name="Ferrer M."/>
            <person name="Guazzaroni M.E."/>
            <person name="Richter M."/>
            <person name="Garcia-Salamanca A."/>
            <person name="Yarza P."/>
            <person name="Suarez-Suarez A."/>
            <person name="Solano J."/>
            <person name="Alcaide M."/>
            <person name="van Dillewijn P."/>
            <person name="Molina-Henares M.A."/>
            <person name="Lopez-Cortes N."/>
            <person name="Al-Ramahi Y."/>
            <person name="Guerrero C."/>
            <person name="Acosta A."/>
            <person name="de Eugenio L.I."/>
            <person name="Martinez V."/>
            <person name="Marques S."/>
            <person name="Rojo F."/>
            <person name="Santero E."/>
            <person name="Genilloud O."/>
            <person name="Perez-Perez J."/>
            <person name="Rossello-Mora R."/>
            <person name="Ramos J.L."/>
        </authorList>
    </citation>
    <scope>NUCLEOTIDE SEQUENCE</scope>
</reference>
<dbReference type="InterPro" id="IPR056090">
    <property type="entry name" value="DUF7673"/>
</dbReference>
<reference evidence="3" key="1">
    <citation type="submission" date="2010-07" db="EMBL/GenBank/DDBJ databases">
        <authorList>
            <consortium name="CONSOLIDER consortium CSD2007-00005"/>
            <person name="Guazzaroni M.-E."/>
            <person name="Richter M."/>
            <person name="Garcia-Salamanca A."/>
            <person name="Yarza P."/>
            <person name="Ferrer M."/>
        </authorList>
    </citation>
    <scope>NUCLEOTIDE SEQUENCE</scope>
</reference>
<dbReference type="EMBL" id="ADZX01000926">
    <property type="protein sequence ID" value="EFK94986.1"/>
    <property type="molecule type" value="Genomic_DNA"/>
</dbReference>